<dbReference type="AlphaFoldDB" id="A0A9Q0M471"/>
<protein>
    <recommendedName>
        <fullName evidence="3">Ig-like domain-containing protein</fullName>
    </recommendedName>
</protein>
<reference evidence="1" key="1">
    <citation type="submission" date="2022-12" db="EMBL/GenBank/DDBJ databases">
        <title>Genome assemblies of Blomia tropicalis.</title>
        <authorList>
            <person name="Cui Y."/>
        </authorList>
    </citation>
    <scope>NUCLEOTIDE SEQUENCE</scope>
    <source>
        <tissue evidence="1">Adult mites</tissue>
    </source>
</reference>
<accession>A0A9Q0M471</accession>
<gene>
    <name evidence="1" type="ORF">RDWZM_008729</name>
</gene>
<name>A0A9Q0M471_BLOTA</name>
<evidence type="ECO:0008006" key="3">
    <source>
        <dbReference type="Google" id="ProtNLM"/>
    </source>
</evidence>
<dbReference type="Proteomes" id="UP001142055">
    <property type="component" value="Chromosome 3"/>
</dbReference>
<dbReference type="EMBL" id="JAPWDV010000003">
    <property type="protein sequence ID" value="KAJ6217572.1"/>
    <property type="molecule type" value="Genomic_DNA"/>
</dbReference>
<proteinExistence type="predicted"/>
<dbReference type="PANTHER" id="PTHR21261">
    <property type="entry name" value="BEAT PROTEIN"/>
    <property type="match status" value="1"/>
</dbReference>
<sequence length="318" mass="36439">MVCRTISGRLHDDFHYSSTLYPILVDSCQLRIIKFDVPSAKANGSSAVLHCDYDLEGSELYSVKFYKNSDGLYACEVSTEVLPQETLTIDGGRDYYRINEQLNFVCISGKGWPVLQLNWFINDSPAPAHYLTTYKPILDHDGLYRSKLGLHFNATQDYFQHDNLRLRCAATLTLIYELKAVEYLIDGSKKPKGASKRFTNDLAQINSKDIPFISGIRDKYNVNDTISLNCTTTAIKADLSWFINGKKVNSSQLMYYANSPKGWTILGIRLLMEKRYFQTEEIELRCVASFQKTIADFQEQVIIKTFNSEFYLSHETWP</sequence>
<keyword evidence="2" id="KW-1185">Reference proteome</keyword>
<comment type="caution">
    <text evidence="1">The sequence shown here is derived from an EMBL/GenBank/DDBJ whole genome shotgun (WGS) entry which is preliminary data.</text>
</comment>
<dbReference type="PANTHER" id="PTHR21261:SF15">
    <property type="entry name" value="BEATEN PATH IIIA, ISOFORM D-RELATED"/>
    <property type="match status" value="1"/>
</dbReference>
<organism evidence="1 2">
    <name type="scientific">Blomia tropicalis</name>
    <name type="common">Mite</name>
    <dbReference type="NCBI Taxonomy" id="40697"/>
    <lineage>
        <taxon>Eukaryota</taxon>
        <taxon>Metazoa</taxon>
        <taxon>Ecdysozoa</taxon>
        <taxon>Arthropoda</taxon>
        <taxon>Chelicerata</taxon>
        <taxon>Arachnida</taxon>
        <taxon>Acari</taxon>
        <taxon>Acariformes</taxon>
        <taxon>Sarcoptiformes</taxon>
        <taxon>Astigmata</taxon>
        <taxon>Glycyphagoidea</taxon>
        <taxon>Echimyopodidae</taxon>
        <taxon>Blomia</taxon>
    </lineage>
</organism>
<dbReference type="OMA" id="CMSAPSK"/>
<evidence type="ECO:0000313" key="1">
    <source>
        <dbReference type="EMBL" id="KAJ6217572.1"/>
    </source>
</evidence>
<evidence type="ECO:0000313" key="2">
    <source>
        <dbReference type="Proteomes" id="UP001142055"/>
    </source>
</evidence>